<dbReference type="Gene3D" id="3.30.1360.120">
    <property type="entry name" value="Probable tRNA modification gtpase trme, domain 1"/>
    <property type="match status" value="1"/>
</dbReference>
<dbReference type="InterPro" id="IPR027266">
    <property type="entry name" value="TrmE/GcvT-like"/>
</dbReference>
<dbReference type="PIRSF" id="PIRSF006487">
    <property type="entry name" value="GcvT"/>
    <property type="match status" value="1"/>
</dbReference>
<dbReference type="PANTHER" id="PTHR22602">
    <property type="entry name" value="TRANSFERASE CAF17, MITOCHONDRIAL-RELATED"/>
    <property type="match status" value="1"/>
</dbReference>
<dbReference type="GO" id="GO:0016226">
    <property type="term" value="P:iron-sulfur cluster assembly"/>
    <property type="evidence" value="ECO:0007669"/>
    <property type="project" value="TreeGrafter"/>
</dbReference>
<reference evidence="2 3" key="1">
    <citation type="submission" date="2018-02" db="EMBL/GenBank/DDBJ databases">
        <title>Comparative genomes isolates from brazilian mangrove.</title>
        <authorList>
            <person name="Araujo J.E."/>
            <person name="Taketani R.G."/>
            <person name="Silva M.C.P."/>
            <person name="Loureco M.V."/>
            <person name="Andreote F.D."/>
        </authorList>
    </citation>
    <scope>NUCLEOTIDE SEQUENCE [LARGE SCALE GENOMIC DNA]</scope>
    <source>
        <strain evidence="2 3">Nap-Phe MGV</strain>
    </source>
</reference>
<evidence type="ECO:0000313" key="2">
    <source>
        <dbReference type="EMBL" id="PQO47063.1"/>
    </source>
</evidence>
<dbReference type="RefSeq" id="WP_105334513.1">
    <property type="nucleotide sequence ID" value="NZ_PUHZ01000006.1"/>
</dbReference>
<dbReference type="SUPFAM" id="SSF103025">
    <property type="entry name" value="Folate-binding domain"/>
    <property type="match status" value="1"/>
</dbReference>
<sequence length="304" mass="33096">MSDHSVKLSWIRSPWTCWITISGPSHLRFIQGLCSNDVVSLAVGRGVEAYVPTVQGKVLGHGFFWKSDDRLEFAGLGDQADALLSHLQKYAMIEDVEVTEQSESDDTLFLWGDAVEAFIRETFGDTDVASGEHVEASYEGEPVHLFRFSNLSVDAVAIRGPGVSSLVAKLPEREVTEANSEAWDAVRVAGRFPLHGVDITAEHLAQEVNRDDQAISFTKGCYLGQETVARIDAMGHVNKKLVTVKVDRPVESLPQPIEVDGKQIGQITSLVEVDGQQVGLAMIRRSHNAAGTSIASAWGTVDVL</sequence>
<organism evidence="2 3">
    <name type="scientific">Blastopirellula marina</name>
    <dbReference type="NCBI Taxonomy" id="124"/>
    <lineage>
        <taxon>Bacteria</taxon>
        <taxon>Pseudomonadati</taxon>
        <taxon>Planctomycetota</taxon>
        <taxon>Planctomycetia</taxon>
        <taxon>Pirellulales</taxon>
        <taxon>Pirellulaceae</taxon>
        <taxon>Blastopirellula</taxon>
    </lineage>
</organism>
<dbReference type="Proteomes" id="UP000237819">
    <property type="component" value="Unassembled WGS sequence"/>
</dbReference>
<gene>
    <name evidence="2" type="ORF">C5Y93_06105</name>
</gene>
<dbReference type="EMBL" id="PUHZ01000006">
    <property type="protein sequence ID" value="PQO47063.1"/>
    <property type="molecule type" value="Genomic_DNA"/>
</dbReference>
<proteinExistence type="predicted"/>
<evidence type="ECO:0000313" key="3">
    <source>
        <dbReference type="Proteomes" id="UP000237819"/>
    </source>
</evidence>
<dbReference type="InterPro" id="IPR017703">
    <property type="entry name" value="YgfZ/GCV_T_CS"/>
</dbReference>
<name>A0A2S8GRK7_9BACT</name>
<dbReference type="PANTHER" id="PTHR22602:SF0">
    <property type="entry name" value="TRANSFERASE CAF17, MITOCHONDRIAL-RELATED"/>
    <property type="match status" value="1"/>
</dbReference>
<accession>A0A2S8GRK7</accession>
<dbReference type="OrthoDB" id="9796287at2"/>
<dbReference type="InterPro" id="IPR045179">
    <property type="entry name" value="YgfZ/GcvT"/>
</dbReference>
<protein>
    <submittedName>
        <fullName evidence="2">Uncharacterized protein</fullName>
    </submittedName>
</protein>
<dbReference type="NCBIfam" id="TIGR03317">
    <property type="entry name" value="ygfZ_signature"/>
    <property type="match status" value="1"/>
</dbReference>
<comment type="caution">
    <text evidence="2">The sequence shown here is derived from an EMBL/GenBank/DDBJ whole genome shotgun (WGS) entry which is preliminary data.</text>
</comment>
<keyword evidence="1" id="KW-0809">Transit peptide</keyword>
<dbReference type="AlphaFoldDB" id="A0A2S8GRK7"/>
<evidence type="ECO:0000256" key="1">
    <source>
        <dbReference type="ARBA" id="ARBA00022946"/>
    </source>
</evidence>